<dbReference type="GO" id="GO:0005524">
    <property type="term" value="F:ATP binding"/>
    <property type="evidence" value="ECO:0007669"/>
    <property type="project" value="UniProtKB-UniRule"/>
</dbReference>
<dbReference type="InterPro" id="IPR008144">
    <property type="entry name" value="Guanylate_kin-like_dom"/>
</dbReference>
<comment type="caution">
    <text evidence="14">The sequence shown here is derived from an EMBL/GenBank/DDBJ whole genome shotgun (WGS) entry which is preliminary data.</text>
</comment>
<dbReference type="HAMAP" id="MF_00328">
    <property type="entry name" value="Guanylate_kinase"/>
    <property type="match status" value="1"/>
</dbReference>
<comment type="similarity">
    <text evidence="3 13">Belongs to the guanylate kinase family.</text>
</comment>
<keyword evidence="8 13" id="KW-0547">Nucleotide-binding</keyword>
<dbReference type="PANTHER" id="PTHR23117:SF13">
    <property type="entry name" value="GUANYLATE KINASE"/>
    <property type="match status" value="1"/>
</dbReference>
<keyword evidence="10 13" id="KW-0067">ATP-binding</keyword>
<dbReference type="Gene3D" id="3.40.50.300">
    <property type="entry name" value="P-loop containing nucleotide triphosphate hydrolases"/>
    <property type="match status" value="1"/>
</dbReference>
<dbReference type="InterPro" id="IPR027417">
    <property type="entry name" value="P-loop_NTPase"/>
</dbReference>
<gene>
    <name evidence="13" type="primary">gmk</name>
    <name evidence="14" type="ORF">SAMN06265364_1427</name>
</gene>
<keyword evidence="9 13" id="KW-0418">Kinase</keyword>
<proteinExistence type="inferred from homology"/>
<dbReference type="EC" id="2.7.4.8" evidence="4 13"/>
<dbReference type="SUPFAM" id="SSF52540">
    <property type="entry name" value="P-loop containing nucleoside triphosphate hydrolases"/>
    <property type="match status" value="1"/>
</dbReference>
<dbReference type="SMART" id="SM00072">
    <property type="entry name" value="GuKc"/>
    <property type="match status" value="1"/>
</dbReference>
<evidence type="ECO:0000256" key="10">
    <source>
        <dbReference type="ARBA" id="ARBA00022840"/>
    </source>
</evidence>
<dbReference type="GeneID" id="94028057"/>
<dbReference type="CDD" id="cd01038">
    <property type="entry name" value="Endonuclease_DUF559"/>
    <property type="match status" value="1"/>
</dbReference>
<keyword evidence="6 13" id="KW-0963">Cytoplasm</keyword>
<dbReference type="Pfam" id="PF04480">
    <property type="entry name" value="DUF559"/>
    <property type="match status" value="1"/>
</dbReference>
<keyword evidence="7 13" id="KW-0808">Transferase</keyword>
<dbReference type="AlphaFoldDB" id="A0A2K9H8N4"/>
<evidence type="ECO:0000256" key="11">
    <source>
        <dbReference type="ARBA" id="ARBA00030128"/>
    </source>
</evidence>
<dbReference type="EMBL" id="FZNZ01000042">
    <property type="protein sequence ID" value="SNS10548.1"/>
    <property type="molecule type" value="Genomic_DNA"/>
</dbReference>
<dbReference type="PROSITE" id="PS00856">
    <property type="entry name" value="GUANYLATE_KINASE_1"/>
    <property type="match status" value="1"/>
</dbReference>
<evidence type="ECO:0000256" key="13">
    <source>
        <dbReference type="HAMAP-Rule" id="MF_00328"/>
    </source>
</evidence>
<dbReference type="PROSITE" id="PS50052">
    <property type="entry name" value="GUANYLATE_KINASE_2"/>
    <property type="match status" value="1"/>
</dbReference>
<dbReference type="InterPro" id="IPR011335">
    <property type="entry name" value="Restrct_endonuc-II-like"/>
</dbReference>
<dbReference type="InterPro" id="IPR047216">
    <property type="entry name" value="Endonuclease_DUF559_bact"/>
</dbReference>
<dbReference type="Proteomes" id="UP000198427">
    <property type="component" value="Unassembled WGS sequence"/>
</dbReference>
<protein>
    <recommendedName>
        <fullName evidence="5 13">Guanylate kinase</fullName>
        <ecNumber evidence="4 13">2.7.4.8</ecNumber>
    </recommendedName>
    <alternativeName>
        <fullName evidence="11 13">GMP kinase</fullName>
    </alternativeName>
</protein>
<reference evidence="14 15" key="1">
    <citation type="submission" date="2017-06" db="EMBL/GenBank/DDBJ databases">
        <authorList>
            <person name="Varghese N."/>
            <person name="Submissions S."/>
        </authorList>
    </citation>
    <scope>NUCLEOTIDE SEQUENCE [LARGE SCALE GENOMIC DNA]</scope>
    <source>
        <strain evidence="14 15">DSM 26989</strain>
    </source>
</reference>
<accession>A0A2K9H8N4</accession>
<dbReference type="Gene3D" id="3.30.63.10">
    <property type="entry name" value="Guanylate Kinase phosphate binding domain"/>
    <property type="match status" value="1"/>
</dbReference>
<dbReference type="NCBIfam" id="TIGR03263">
    <property type="entry name" value="guanyl_kin"/>
    <property type="match status" value="1"/>
</dbReference>
<dbReference type="GO" id="GO:0004385">
    <property type="term" value="F:GMP kinase activity"/>
    <property type="evidence" value="ECO:0007669"/>
    <property type="project" value="UniProtKB-UniRule"/>
</dbReference>
<dbReference type="InterPro" id="IPR020590">
    <property type="entry name" value="Guanylate_kinase_CS"/>
</dbReference>
<keyword evidence="15" id="KW-1185">Reference proteome</keyword>
<evidence type="ECO:0000256" key="9">
    <source>
        <dbReference type="ARBA" id="ARBA00022777"/>
    </source>
</evidence>
<organism evidence="14 15">
    <name type="scientific">Prevotella jejuni</name>
    <dbReference type="NCBI Taxonomy" id="1177574"/>
    <lineage>
        <taxon>Bacteria</taxon>
        <taxon>Pseudomonadati</taxon>
        <taxon>Bacteroidota</taxon>
        <taxon>Bacteroidia</taxon>
        <taxon>Bacteroidales</taxon>
        <taxon>Prevotellaceae</taxon>
        <taxon>Prevotella</taxon>
    </lineage>
</organism>
<evidence type="ECO:0000256" key="1">
    <source>
        <dbReference type="ARBA" id="ARBA00003531"/>
    </source>
</evidence>
<dbReference type="FunFam" id="3.30.63.10:FF:000005">
    <property type="entry name" value="Guanylate kinase"/>
    <property type="match status" value="1"/>
</dbReference>
<dbReference type="InterPro" id="IPR008145">
    <property type="entry name" value="GK/Ca_channel_bsu"/>
</dbReference>
<comment type="subcellular location">
    <subcellularLocation>
        <location evidence="2 13">Cytoplasm</location>
    </subcellularLocation>
</comment>
<evidence type="ECO:0000313" key="14">
    <source>
        <dbReference type="EMBL" id="SNS10548.1"/>
    </source>
</evidence>
<evidence type="ECO:0000256" key="12">
    <source>
        <dbReference type="ARBA" id="ARBA00048594"/>
    </source>
</evidence>
<evidence type="ECO:0000256" key="8">
    <source>
        <dbReference type="ARBA" id="ARBA00022741"/>
    </source>
</evidence>
<dbReference type="InterPro" id="IPR017665">
    <property type="entry name" value="Guanylate_kinase"/>
</dbReference>
<evidence type="ECO:0000256" key="3">
    <source>
        <dbReference type="ARBA" id="ARBA00005790"/>
    </source>
</evidence>
<dbReference type="GO" id="GO:0005829">
    <property type="term" value="C:cytosol"/>
    <property type="evidence" value="ECO:0007669"/>
    <property type="project" value="TreeGrafter"/>
</dbReference>
<evidence type="ECO:0000256" key="6">
    <source>
        <dbReference type="ARBA" id="ARBA00022490"/>
    </source>
</evidence>
<dbReference type="OrthoDB" id="9808150at2"/>
<dbReference type="SUPFAM" id="SSF52980">
    <property type="entry name" value="Restriction endonuclease-like"/>
    <property type="match status" value="1"/>
</dbReference>
<evidence type="ECO:0000256" key="4">
    <source>
        <dbReference type="ARBA" id="ARBA00012961"/>
    </source>
</evidence>
<evidence type="ECO:0000256" key="5">
    <source>
        <dbReference type="ARBA" id="ARBA00016296"/>
    </source>
</evidence>
<dbReference type="CDD" id="cd00071">
    <property type="entry name" value="GMPK"/>
    <property type="match status" value="1"/>
</dbReference>
<sequence length="367" mass="42068">MEKKDKGHCYFGNLHYHTNDASTYQLLRQNAKYNRKHPTEAEALLWEHLRGKQLGVRFRRQHPVYDYIPDFVCLTLNLIIEVDGGYHTIKEQRLNDEKRDAYLASFGFHIIRFTNEEVLYDLNNVLNEIKTAMNKLSSENQSANTTPTAKIQEDISNFTSSPNISQDCPLGTPLPRRGGGRLLILSAPSGAGKSTIVQWLMKEHPELKLAFSISCTTRAPRGTEQNGVEYIFLSPEEFKKKIHNGEFLEFEEVYENRFYGTLKSQVENQVEAGQNVVFDVDVKGGCNIKKFYGERALSLFIQPPSVEELRRRLVGRQTDSAEAIENRLAKASYELTFAKNFDRVIVNDDLEKAKQETYEIVKTFLEG</sequence>
<dbReference type="Gene3D" id="3.40.960.10">
    <property type="entry name" value="VSR Endonuclease"/>
    <property type="match status" value="1"/>
</dbReference>
<dbReference type="RefSeq" id="WP_089367131.1">
    <property type="nucleotide sequence ID" value="NZ_CP023863.1"/>
</dbReference>
<comment type="catalytic activity">
    <reaction evidence="12 13">
        <text>GMP + ATP = GDP + ADP</text>
        <dbReference type="Rhea" id="RHEA:20780"/>
        <dbReference type="ChEBI" id="CHEBI:30616"/>
        <dbReference type="ChEBI" id="CHEBI:58115"/>
        <dbReference type="ChEBI" id="CHEBI:58189"/>
        <dbReference type="ChEBI" id="CHEBI:456216"/>
        <dbReference type="EC" id="2.7.4.8"/>
    </reaction>
</comment>
<dbReference type="Pfam" id="PF00625">
    <property type="entry name" value="Guanylate_kin"/>
    <property type="match status" value="1"/>
</dbReference>
<comment type="function">
    <text evidence="1 13">Essential for recycling GMP and indirectly, cGMP.</text>
</comment>
<name>A0A2K9H8N4_9BACT</name>
<dbReference type="PANTHER" id="PTHR23117">
    <property type="entry name" value="GUANYLATE KINASE-RELATED"/>
    <property type="match status" value="1"/>
</dbReference>
<evidence type="ECO:0000256" key="7">
    <source>
        <dbReference type="ARBA" id="ARBA00022679"/>
    </source>
</evidence>
<feature type="binding site" evidence="13">
    <location>
        <begin position="187"/>
        <end position="194"/>
    </location>
    <ligand>
        <name>ATP</name>
        <dbReference type="ChEBI" id="CHEBI:30616"/>
    </ligand>
</feature>
<evidence type="ECO:0000313" key="15">
    <source>
        <dbReference type="Proteomes" id="UP000198427"/>
    </source>
</evidence>
<dbReference type="InterPro" id="IPR007569">
    <property type="entry name" value="DUF559"/>
</dbReference>
<evidence type="ECO:0000256" key="2">
    <source>
        <dbReference type="ARBA" id="ARBA00004496"/>
    </source>
</evidence>
<dbReference type="KEGG" id="pje:CRM71_01200"/>